<evidence type="ECO:0000313" key="8">
    <source>
        <dbReference type="Proteomes" id="UP000593567"/>
    </source>
</evidence>
<sequence>MNAAISTSKQGKGVSDGHDDHPVRASSKGIDPISLRTVTVDESFNRMEELVGSEEEEKNWKGIVIALVVIGVILGLIAMAIVLVTPRPEKYDPGKNLTFSSLINREIRPRTPVFKWIRGSDNFYTVYERYQLDTVDQLVRRYVTINDASVNETAGKSTFLSQDILSSTLRGAESFQVSPNLNYALTQIDSTTNSIFTNSIYKIYDRTKSSVIDIEGASTQLLYATWIGTNQELVYIKDNNIFYKESPEANTISVTSDGSTSILNGISNRLYKVFIFPDLESLIWPSPYDSKFVYAKIEESEVTSYSGSQLNSNTVERESALSSSEITVHLFDSGVSNQLQLPVTAGYLTSVSWMDEDRVIVVWLMTDHQSEKFFICNCKTKQCSLNFEYKSSKLGLSWVGMYGAPIYNHDREEYYTLLPDPANENKLYRHIAVIKVDETQRQEASQPFLTSHPWSDLKILKVDGDRLYYLSTGLNYTHQHLYSVSLDTKTSRCWTCKDLGLGNYTFVEAEFSWSNSYIYLSILGPDMPSYYVVDATDLTIGKNISSSAQVDREHYEALQVYYDGVYLPITEYVTFKLDNNIDASVKLVLPPIFRRERSCLYEVVIVA</sequence>
<keyword evidence="1" id="KW-0031">Aminopeptidase</keyword>
<dbReference type="GO" id="GO:0004177">
    <property type="term" value="F:aminopeptidase activity"/>
    <property type="evidence" value="ECO:0007669"/>
    <property type="project" value="UniProtKB-KW"/>
</dbReference>
<reference evidence="7" key="1">
    <citation type="submission" date="2020-06" db="EMBL/GenBank/DDBJ databases">
        <title>Draft genome of Bugula neritina, a colonial animal packing powerful symbionts and potential medicines.</title>
        <authorList>
            <person name="Rayko M."/>
        </authorList>
    </citation>
    <scope>NUCLEOTIDE SEQUENCE [LARGE SCALE GENOMIC DNA]</scope>
    <source>
        <strain evidence="7">Kwan_BN1</strain>
    </source>
</reference>
<dbReference type="Gene3D" id="2.140.10.30">
    <property type="entry name" value="Dipeptidylpeptidase IV, N-terminal domain"/>
    <property type="match status" value="1"/>
</dbReference>
<proteinExistence type="predicted"/>
<evidence type="ECO:0000256" key="5">
    <source>
        <dbReference type="SAM" id="Phobius"/>
    </source>
</evidence>
<feature type="compositionally biased region" description="Polar residues" evidence="4">
    <location>
        <begin position="1"/>
        <end position="10"/>
    </location>
</feature>
<dbReference type="OrthoDB" id="16520at2759"/>
<keyword evidence="2" id="KW-0720">Serine protease</keyword>
<protein>
    <submittedName>
        <fullName evidence="7">DPP10</fullName>
    </submittedName>
</protein>
<dbReference type="GO" id="GO:0005886">
    <property type="term" value="C:plasma membrane"/>
    <property type="evidence" value="ECO:0007669"/>
    <property type="project" value="TreeGrafter"/>
</dbReference>
<evidence type="ECO:0000313" key="7">
    <source>
        <dbReference type="EMBL" id="KAF6018184.1"/>
    </source>
</evidence>
<feature type="domain" description="Dipeptidylpeptidase IV N-terminal" evidence="6">
    <location>
        <begin position="199"/>
        <end position="528"/>
    </location>
</feature>
<organism evidence="7 8">
    <name type="scientific">Bugula neritina</name>
    <name type="common">Brown bryozoan</name>
    <name type="synonym">Sertularia neritina</name>
    <dbReference type="NCBI Taxonomy" id="10212"/>
    <lineage>
        <taxon>Eukaryota</taxon>
        <taxon>Metazoa</taxon>
        <taxon>Spiralia</taxon>
        <taxon>Lophotrochozoa</taxon>
        <taxon>Bryozoa</taxon>
        <taxon>Gymnolaemata</taxon>
        <taxon>Cheilostomatida</taxon>
        <taxon>Flustrina</taxon>
        <taxon>Buguloidea</taxon>
        <taxon>Bugulidae</taxon>
        <taxon>Bugula</taxon>
    </lineage>
</organism>
<evidence type="ECO:0000256" key="1">
    <source>
        <dbReference type="ARBA" id="ARBA00022438"/>
    </source>
</evidence>
<evidence type="ECO:0000256" key="2">
    <source>
        <dbReference type="ARBA" id="ARBA00022825"/>
    </source>
</evidence>
<dbReference type="GO" id="GO:0006508">
    <property type="term" value="P:proteolysis"/>
    <property type="evidence" value="ECO:0007669"/>
    <property type="project" value="InterPro"/>
</dbReference>
<accession>A0A7J7IXS7</accession>
<feature type="transmembrane region" description="Helical" evidence="5">
    <location>
        <begin position="63"/>
        <end position="84"/>
    </location>
</feature>
<evidence type="ECO:0000259" key="6">
    <source>
        <dbReference type="Pfam" id="PF00930"/>
    </source>
</evidence>
<keyword evidence="5" id="KW-0812">Transmembrane</keyword>
<keyword evidence="1" id="KW-0378">Hydrolase</keyword>
<dbReference type="AlphaFoldDB" id="A0A7J7IXS7"/>
<keyword evidence="5" id="KW-1133">Transmembrane helix</keyword>
<name>A0A7J7IXS7_BUGNE</name>
<dbReference type="InterPro" id="IPR050278">
    <property type="entry name" value="Serine_Prot_S9B/DPPIV"/>
</dbReference>
<evidence type="ECO:0000256" key="3">
    <source>
        <dbReference type="ARBA" id="ARBA00023180"/>
    </source>
</evidence>
<dbReference type="Pfam" id="PF00930">
    <property type="entry name" value="DPPIV_N"/>
    <property type="match status" value="1"/>
</dbReference>
<dbReference type="InterPro" id="IPR002469">
    <property type="entry name" value="Peptidase_S9B_N"/>
</dbReference>
<dbReference type="EMBL" id="VXIV02003329">
    <property type="protein sequence ID" value="KAF6018184.1"/>
    <property type="molecule type" value="Genomic_DNA"/>
</dbReference>
<keyword evidence="1" id="KW-0645">Protease</keyword>
<dbReference type="Proteomes" id="UP000593567">
    <property type="component" value="Unassembled WGS sequence"/>
</dbReference>
<dbReference type="GO" id="GO:0008236">
    <property type="term" value="F:serine-type peptidase activity"/>
    <property type="evidence" value="ECO:0007669"/>
    <property type="project" value="UniProtKB-KW"/>
</dbReference>
<dbReference type="SUPFAM" id="SSF82171">
    <property type="entry name" value="DPP6 N-terminal domain-like"/>
    <property type="match status" value="1"/>
</dbReference>
<evidence type="ECO:0000256" key="4">
    <source>
        <dbReference type="SAM" id="MobiDB-lite"/>
    </source>
</evidence>
<dbReference type="PANTHER" id="PTHR11731:SF200">
    <property type="entry name" value="DIPEPTIDYL PEPTIDASE 10, ISOFORM B"/>
    <property type="match status" value="1"/>
</dbReference>
<feature type="region of interest" description="Disordered" evidence="4">
    <location>
        <begin position="1"/>
        <end position="28"/>
    </location>
</feature>
<dbReference type="GO" id="GO:0008239">
    <property type="term" value="F:dipeptidyl-peptidase activity"/>
    <property type="evidence" value="ECO:0007669"/>
    <property type="project" value="TreeGrafter"/>
</dbReference>
<gene>
    <name evidence="7" type="ORF">EB796_023523</name>
</gene>
<comment type="caution">
    <text evidence="7">The sequence shown here is derived from an EMBL/GenBank/DDBJ whole genome shotgun (WGS) entry which is preliminary data.</text>
</comment>
<keyword evidence="3" id="KW-0325">Glycoprotein</keyword>
<keyword evidence="8" id="KW-1185">Reference proteome</keyword>
<dbReference type="PANTHER" id="PTHR11731">
    <property type="entry name" value="PROTEASE FAMILY S9B,C DIPEPTIDYL-PEPTIDASE IV-RELATED"/>
    <property type="match status" value="1"/>
</dbReference>
<keyword evidence="5" id="KW-0472">Membrane</keyword>